<proteinExistence type="predicted"/>
<dbReference type="AlphaFoldDB" id="A0ABD2IQM3"/>
<comment type="caution">
    <text evidence="2">The sequence shown here is derived from an EMBL/GenBank/DDBJ whole genome shotgun (WGS) entry which is preliminary data.</text>
</comment>
<organism evidence="2 3">
    <name type="scientific">Heterodera schachtii</name>
    <name type="common">Sugarbeet cyst nematode worm</name>
    <name type="synonym">Tylenchus schachtii</name>
    <dbReference type="NCBI Taxonomy" id="97005"/>
    <lineage>
        <taxon>Eukaryota</taxon>
        <taxon>Metazoa</taxon>
        <taxon>Ecdysozoa</taxon>
        <taxon>Nematoda</taxon>
        <taxon>Chromadorea</taxon>
        <taxon>Rhabditida</taxon>
        <taxon>Tylenchina</taxon>
        <taxon>Tylenchomorpha</taxon>
        <taxon>Tylenchoidea</taxon>
        <taxon>Heteroderidae</taxon>
        <taxon>Heteroderinae</taxon>
        <taxon>Heterodera</taxon>
    </lineage>
</organism>
<keyword evidence="3" id="KW-1185">Reference proteome</keyword>
<evidence type="ECO:0000313" key="3">
    <source>
        <dbReference type="Proteomes" id="UP001620645"/>
    </source>
</evidence>
<dbReference type="SUPFAM" id="SSF57997">
    <property type="entry name" value="Tropomyosin"/>
    <property type="match status" value="1"/>
</dbReference>
<reference evidence="2 3" key="1">
    <citation type="submission" date="2024-10" db="EMBL/GenBank/DDBJ databases">
        <authorList>
            <person name="Kim D."/>
        </authorList>
    </citation>
    <scope>NUCLEOTIDE SEQUENCE [LARGE SCALE GENOMIC DNA]</scope>
    <source>
        <strain evidence="2">Taebaek</strain>
    </source>
</reference>
<feature type="coiled-coil region" evidence="1">
    <location>
        <begin position="217"/>
        <end position="366"/>
    </location>
</feature>
<evidence type="ECO:0000313" key="2">
    <source>
        <dbReference type="EMBL" id="KAL3079870.1"/>
    </source>
</evidence>
<evidence type="ECO:0000256" key="1">
    <source>
        <dbReference type="SAM" id="Coils"/>
    </source>
</evidence>
<dbReference type="EMBL" id="JBICCN010000300">
    <property type="protein sequence ID" value="KAL3079870.1"/>
    <property type="molecule type" value="Genomic_DNA"/>
</dbReference>
<feature type="coiled-coil region" evidence="1">
    <location>
        <begin position="428"/>
        <end position="489"/>
    </location>
</feature>
<gene>
    <name evidence="2" type="ORF">niasHS_014152</name>
</gene>
<dbReference type="Proteomes" id="UP001620645">
    <property type="component" value="Unassembled WGS sequence"/>
</dbReference>
<name>A0ABD2IQM3_HETSC</name>
<sequence length="580" mass="67044">MDDANSAAILAFYNLLAARIGLEDCQSLKEVRNLMPILANYMKSGTLTFIDDPNFGFRNAIDIIAHGLDEEFHSHLRPEAAESGDLSEATKIHLAMLYTFRLLQTEAFSTICERLEDKHQRHFAAVIECLDDRRCWTFAPWPKLLHSDIKEEDKENGERRRHSSLNFAQTPKFNSARKSFFPSGNSPILKVVTSSRGEEVVRIHALEREVKALRQIRDVFGREKDKAEELCQQKERENNNLLKNIERLQAQIAPNAERVQLLEDQVQAMESQNANMARKLQDADSRAANAQESVLTLQFELDEADIKQQQLEKLVEEQSAMIRRSQDESNTVEQLQKETRKLEDQVGQYKAKVRELKSKMKVQEEEFNRRYNEKIEEMALLQVELQQLKLGNEAKTAAQGNSLFAEVIDGKSKLEEQLSILHTDNGTLRRENERLKKMVDEKDKLLVLHNGKELTGPTLAVLFAVKNELEELLSEKKSLLERLHIVEELERTHAKQWAKERPAEYNIFQENLHTMNMHAKQKLEKRLLKKELSEKELVNALSFEKQRSESVPLLEQRVRILERELARFDGSSTRGLCNNL</sequence>
<keyword evidence="1" id="KW-0175">Coiled coil</keyword>
<accession>A0ABD2IQM3</accession>
<protein>
    <submittedName>
        <fullName evidence="2">Uncharacterized protein</fullName>
    </submittedName>
</protein>